<comment type="caution">
    <text evidence="3">The sequence shown here is derived from an EMBL/GenBank/DDBJ whole genome shotgun (WGS) entry which is preliminary data.</text>
</comment>
<protein>
    <submittedName>
        <fullName evidence="3">Uncharacterized protein</fullName>
    </submittedName>
</protein>
<dbReference type="AlphaFoldDB" id="A0A9W6D9I3"/>
<feature type="signal peptide" evidence="2">
    <location>
        <begin position="1"/>
        <end position="24"/>
    </location>
</feature>
<evidence type="ECO:0000313" key="4">
    <source>
        <dbReference type="Proteomes" id="UP001057868"/>
    </source>
</evidence>
<organism evidence="3 4">
    <name type="scientific">Clostridium folliculivorans</name>
    <dbReference type="NCBI Taxonomy" id="2886038"/>
    <lineage>
        <taxon>Bacteria</taxon>
        <taxon>Bacillati</taxon>
        <taxon>Bacillota</taxon>
        <taxon>Clostridia</taxon>
        <taxon>Eubacteriales</taxon>
        <taxon>Clostridiaceae</taxon>
        <taxon>Clostridium</taxon>
    </lineage>
</organism>
<evidence type="ECO:0000313" key="3">
    <source>
        <dbReference type="EMBL" id="GKU23718.1"/>
    </source>
</evidence>
<name>A0A9W6D9I3_9CLOT</name>
<feature type="compositionally biased region" description="Low complexity" evidence="1">
    <location>
        <begin position="34"/>
        <end position="50"/>
    </location>
</feature>
<gene>
    <name evidence="3" type="ORF">CFOLD11_05440</name>
</gene>
<feature type="compositionally biased region" description="Basic and acidic residues" evidence="1">
    <location>
        <begin position="75"/>
        <end position="87"/>
    </location>
</feature>
<feature type="region of interest" description="Disordered" evidence="1">
    <location>
        <begin position="26"/>
        <end position="87"/>
    </location>
</feature>
<feature type="compositionally biased region" description="Polar residues" evidence="1">
    <location>
        <begin position="59"/>
        <end position="73"/>
    </location>
</feature>
<keyword evidence="4" id="KW-1185">Reference proteome</keyword>
<dbReference type="Proteomes" id="UP001057868">
    <property type="component" value="Unassembled WGS sequence"/>
</dbReference>
<evidence type="ECO:0000256" key="2">
    <source>
        <dbReference type="SAM" id="SignalP"/>
    </source>
</evidence>
<sequence>MKTNKVVSLIIAGLMLMPSTMVYAKGNDHQSHGKSSQVKQQVTQVQATQSDSAEVTHGKGNSQSQDSNENSLGASKKEEAQSNRDNKKQEIAAFKSQIKSLHTQMTALRQQIIPLQKEVGQKKEQLQTILQQLESGEKTLPADMLNTLITESQKLLGDGKDLKATSGVTSDATESENNLKGGKFGNAVTSLNNVIAKFQARLTALKQLNIDLDAMLAIANQATTPAPTDSTQPSTSTGDTSNATTTQPTDSTTTQPVDNTATSTTAN</sequence>
<evidence type="ECO:0000256" key="1">
    <source>
        <dbReference type="SAM" id="MobiDB-lite"/>
    </source>
</evidence>
<keyword evidence="2" id="KW-0732">Signal</keyword>
<feature type="compositionally biased region" description="Low complexity" evidence="1">
    <location>
        <begin position="234"/>
        <end position="256"/>
    </location>
</feature>
<feature type="compositionally biased region" description="Polar residues" evidence="1">
    <location>
        <begin position="257"/>
        <end position="267"/>
    </location>
</feature>
<proteinExistence type="predicted"/>
<dbReference type="RefSeq" id="WP_261850773.1">
    <property type="nucleotide sequence ID" value="NZ_BQXY01000001.1"/>
</dbReference>
<accession>A0A9W6D9I3</accession>
<feature type="region of interest" description="Disordered" evidence="1">
    <location>
        <begin position="223"/>
        <end position="267"/>
    </location>
</feature>
<reference evidence="3" key="1">
    <citation type="journal article" date="2023" name="Int. J. Syst. Evol. Microbiol.">
        <title>&lt;i&gt;Clostridium folliculivorans&lt;/i&gt; sp. nov., isolated from soil samples of an organic paddy in Japan.</title>
        <authorList>
            <person name="Tazawa J."/>
            <person name="Kobayashi H."/>
            <person name="Tanizawa Y."/>
            <person name="Uchino A."/>
            <person name="Tanaka F."/>
            <person name="Urashima Y."/>
            <person name="Miura S."/>
            <person name="Sakamoto M."/>
            <person name="Ohkuma M."/>
            <person name="Tohno M."/>
        </authorList>
    </citation>
    <scope>NUCLEOTIDE SEQUENCE</scope>
    <source>
        <strain evidence="3">D1-1</strain>
    </source>
</reference>
<dbReference type="EMBL" id="BQXY01000001">
    <property type="protein sequence ID" value="GKU23718.1"/>
    <property type="molecule type" value="Genomic_DNA"/>
</dbReference>
<feature type="compositionally biased region" description="Polar residues" evidence="1">
    <location>
        <begin position="223"/>
        <end position="233"/>
    </location>
</feature>
<feature type="chain" id="PRO_5040770908" evidence="2">
    <location>
        <begin position="25"/>
        <end position="267"/>
    </location>
</feature>